<dbReference type="AlphaFoldDB" id="A0AA39PM07"/>
<evidence type="ECO:0000313" key="2">
    <source>
        <dbReference type="Proteomes" id="UP001175228"/>
    </source>
</evidence>
<keyword evidence="2" id="KW-1185">Reference proteome</keyword>
<evidence type="ECO:0000313" key="1">
    <source>
        <dbReference type="EMBL" id="KAK0486798.1"/>
    </source>
</evidence>
<sequence>MNLEETNEKTLDDSKGSTKTMRTLIARRVKKTHTLRISTCSRTTLPVRARFKEQGIVIVAVIEVEVLLSLHESLLRQRSDFPRRRRQWKKATIDLLREEIVEWETGVGHGLARHAAGACSFITMEWPEWPMSGVFRLENETRTAGGWKEELKGCSYDGKQKDRKFGEQNVDPMRKRLLRRHWSRRE</sequence>
<protein>
    <submittedName>
        <fullName evidence="1">Uncharacterized protein</fullName>
    </submittedName>
</protein>
<dbReference type="EMBL" id="JAUEPU010000045">
    <property type="protein sequence ID" value="KAK0486798.1"/>
    <property type="molecule type" value="Genomic_DNA"/>
</dbReference>
<comment type="caution">
    <text evidence="1">The sequence shown here is derived from an EMBL/GenBank/DDBJ whole genome shotgun (WGS) entry which is preliminary data.</text>
</comment>
<dbReference type="Proteomes" id="UP001175228">
    <property type="component" value="Unassembled WGS sequence"/>
</dbReference>
<reference evidence="1" key="1">
    <citation type="submission" date="2023-06" db="EMBL/GenBank/DDBJ databases">
        <authorList>
            <consortium name="Lawrence Berkeley National Laboratory"/>
            <person name="Ahrendt S."/>
            <person name="Sahu N."/>
            <person name="Indic B."/>
            <person name="Wong-Bajracharya J."/>
            <person name="Merenyi Z."/>
            <person name="Ke H.-M."/>
            <person name="Monk M."/>
            <person name="Kocsube S."/>
            <person name="Drula E."/>
            <person name="Lipzen A."/>
            <person name="Balint B."/>
            <person name="Henrissat B."/>
            <person name="Andreopoulos B."/>
            <person name="Martin F.M."/>
            <person name="Harder C.B."/>
            <person name="Rigling D."/>
            <person name="Ford K.L."/>
            <person name="Foster G.D."/>
            <person name="Pangilinan J."/>
            <person name="Papanicolaou A."/>
            <person name="Barry K."/>
            <person name="LaButti K."/>
            <person name="Viragh M."/>
            <person name="Koriabine M."/>
            <person name="Yan M."/>
            <person name="Riley R."/>
            <person name="Champramary S."/>
            <person name="Plett K.L."/>
            <person name="Tsai I.J."/>
            <person name="Slot J."/>
            <person name="Sipos G."/>
            <person name="Plett J."/>
            <person name="Nagy L.G."/>
            <person name="Grigoriev I.V."/>
        </authorList>
    </citation>
    <scope>NUCLEOTIDE SEQUENCE</scope>
    <source>
        <strain evidence="1">HWK02</strain>
    </source>
</reference>
<proteinExistence type="predicted"/>
<name>A0AA39PM07_9AGAR</name>
<accession>A0AA39PM07</accession>
<organism evidence="1 2">
    <name type="scientific">Armillaria luteobubalina</name>
    <dbReference type="NCBI Taxonomy" id="153913"/>
    <lineage>
        <taxon>Eukaryota</taxon>
        <taxon>Fungi</taxon>
        <taxon>Dikarya</taxon>
        <taxon>Basidiomycota</taxon>
        <taxon>Agaricomycotina</taxon>
        <taxon>Agaricomycetes</taxon>
        <taxon>Agaricomycetidae</taxon>
        <taxon>Agaricales</taxon>
        <taxon>Marasmiineae</taxon>
        <taxon>Physalacriaceae</taxon>
        <taxon>Armillaria</taxon>
    </lineage>
</organism>
<gene>
    <name evidence="1" type="ORF">EDD18DRAFT_1111020</name>
</gene>